<protein>
    <submittedName>
        <fullName evidence="4">Efflux transporter outer membrane subunit</fullName>
    </submittedName>
</protein>
<reference evidence="4 5" key="1">
    <citation type="submission" date="2020-08" db="EMBL/GenBank/DDBJ databases">
        <title>Genome sequence of Diaphorobacter ruginosibacter DSM 27467T.</title>
        <authorList>
            <person name="Hyun D.-W."/>
            <person name="Bae J.-W."/>
        </authorList>
    </citation>
    <scope>NUCLEOTIDE SEQUENCE [LARGE SCALE GENOMIC DNA]</scope>
    <source>
        <strain evidence="4 5">DSM 27467</strain>
    </source>
</reference>
<dbReference type="Pfam" id="PF02321">
    <property type="entry name" value="OEP"/>
    <property type="match status" value="2"/>
</dbReference>
<organism evidence="4 5">
    <name type="scientific">Diaphorobacter ruginosibacter</name>
    <dbReference type="NCBI Taxonomy" id="1715720"/>
    <lineage>
        <taxon>Bacteria</taxon>
        <taxon>Pseudomonadati</taxon>
        <taxon>Pseudomonadota</taxon>
        <taxon>Betaproteobacteria</taxon>
        <taxon>Burkholderiales</taxon>
        <taxon>Comamonadaceae</taxon>
        <taxon>Diaphorobacter</taxon>
    </lineage>
</organism>
<name>A0A7G9RUE1_9BURK</name>
<dbReference type="Gene3D" id="2.20.200.10">
    <property type="entry name" value="Outer membrane efflux proteins (OEP)"/>
    <property type="match status" value="1"/>
</dbReference>
<evidence type="ECO:0000256" key="1">
    <source>
        <dbReference type="ARBA" id="ARBA00007613"/>
    </source>
</evidence>
<keyword evidence="5" id="KW-1185">Reference proteome</keyword>
<sequence>MPDQRYTRYARHGGRRRLPMAFTFTLLAAAVLSGCAVGPDFQKPAMMDPGAQFVRQPSSVLSSSASSAAASAQEPDAQFWRAFNDPLLDELVARALVNNRDLHAAFARWQAAQALLEGTRADRLPTVTANAGGTQQRLARDQASPGQPRSSRSYQAGVAASWEADLFGRVRRAIEAGEADAQAGAADIAAMQLVIAAQLAGSYVELRGLQMRLALSQDNERNQRRTVELAEKRFSAGLSTDFDLRRARAQWQATLATIPSLEAQAAFAQHRIATLAGEMPGAWLEQLSVAPAALPAAPALIDPGTPADLLRRRPDIAAAEARLHGATARIGVATADLFPRVSLGAMLGSFTLAGGSLFKAASSNSNVVLGIDWTFLDAGRVRARIAASEAGADEALAQYQQTVLGAMEETENALVRLQKNREQGDLLALAASEQEQAEWQADRLYRAGSVSFYEVLDAQKQRLAAQDAALQSRVAGLQAALALYKSLAGGWGAGDPSVGYVELGQFSM</sequence>
<dbReference type="PROSITE" id="PS51257">
    <property type="entry name" value="PROKAR_LIPOPROTEIN"/>
    <property type="match status" value="1"/>
</dbReference>
<dbReference type="GO" id="GO:0015562">
    <property type="term" value="F:efflux transmembrane transporter activity"/>
    <property type="evidence" value="ECO:0007669"/>
    <property type="project" value="InterPro"/>
</dbReference>
<dbReference type="EMBL" id="CP060714">
    <property type="protein sequence ID" value="QNN59216.1"/>
    <property type="molecule type" value="Genomic_DNA"/>
</dbReference>
<proteinExistence type="inferred from homology"/>
<keyword evidence="2" id="KW-0449">Lipoprotein</keyword>
<evidence type="ECO:0000313" key="4">
    <source>
        <dbReference type="EMBL" id="QNN59216.1"/>
    </source>
</evidence>
<dbReference type="Proteomes" id="UP000515811">
    <property type="component" value="Chromosome"/>
</dbReference>
<keyword evidence="2" id="KW-1134">Transmembrane beta strand</keyword>
<accession>A0A7G9RUE1</accession>
<keyword evidence="2" id="KW-0812">Transmembrane</keyword>
<evidence type="ECO:0000256" key="3">
    <source>
        <dbReference type="SAM" id="MobiDB-lite"/>
    </source>
</evidence>
<feature type="compositionally biased region" description="Polar residues" evidence="3">
    <location>
        <begin position="144"/>
        <end position="154"/>
    </location>
</feature>
<evidence type="ECO:0000256" key="2">
    <source>
        <dbReference type="RuleBase" id="RU362097"/>
    </source>
</evidence>
<gene>
    <name evidence="4" type="ORF">H9K76_10785</name>
</gene>
<feature type="region of interest" description="Disordered" evidence="3">
    <location>
        <begin position="127"/>
        <end position="155"/>
    </location>
</feature>
<comment type="similarity">
    <text evidence="1 2">Belongs to the outer membrane factor (OMF) (TC 1.B.17) family.</text>
</comment>
<dbReference type="PANTHER" id="PTHR30203:SF25">
    <property type="entry name" value="OUTER MEMBRANE PROTEIN-RELATED"/>
    <property type="match status" value="1"/>
</dbReference>
<evidence type="ECO:0000313" key="5">
    <source>
        <dbReference type="Proteomes" id="UP000515811"/>
    </source>
</evidence>
<dbReference type="NCBIfam" id="TIGR01845">
    <property type="entry name" value="outer_NodT"/>
    <property type="match status" value="1"/>
</dbReference>
<comment type="subcellular location">
    <subcellularLocation>
        <location evidence="2">Cell membrane</location>
        <topology evidence="2">Lipid-anchor</topology>
    </subcellularLocation>
</comment>
<keyword evidence="2" id="KW-0472">Membrane</keyword>
<feature type="compositionally biased region" description="Polar residues" evidence="3">
    <location>
        <begin position="127"/>
        <end position="137"/>
    </location>
</feature>
<dbReference type="GO" id="GO:0005886">
    <property type="term" value="C:plasma membrane"/>
    <property type="evidence" value="ECO:0007669"/>
    <property type="project" value="UniProtKB-SubCell"/>
</dbReference>
<dbReference type="PANTHER" id="PTHR30203">
    <property type="entry name" value="OUTER MEMBRANE CATION EFFLUX PROTEIN"/>
    <property type="match status" value="1"/>
</dbReference>
<dbReference type="Gene3D" id="1.20.1600.10">
    <property type="entry name" value="Outer membrane efflux proteins (OEP)"/>
    <property type="match status" value="1"/>
</dbReference>
<keyword evidence="2" id="KW-0564">Palmitate</keyword>
<dbReference type="InterPro" id="IPR010131">
    <property type="entry name" value="MdtP/NodT-like"/>
</dbReference>
<dbReference type="SUPFAM" id="SSF56954">
    <property type="entry name" value="Outer membrane efflux proteins (OEP)"/>
    <property type="match status" value="1"/>
</dbReference>
<dbReference type="KEGG" id="drg:H9K76_10785"/>
<dbReference type="InterPro" id="IPR003423">
    <property type="entry name" value="OMP_efflux"/>
</dbReference>
<dbReference type="AlphaFoldDB" id="A0A7G9RUE1"/>